<dbReference type="AlphaFoldDB" id="A0A1I7RMV4"/>
<dbReference type="Proteomes" id="UP000659654">
    <property type="component" value="Unassembled WGS sequence"/>
</dbReference>
<evidence type="ECO:0000313" key="2">
    <source>
        <dbReference type="EMBL" id="CAD5232670.1"/>
    </source>
</evidence>
<keyword evidence="1" id="KW-0472">Membrane</keyword>
<dbReference type="InterPro" id="IPR019425">
    <property type="entry name" value="7TM_GPCR_serpentine_rcpt_Srt"/>
</dbReference>
<dbReference type="EMBL" id="CAJFDI010000005">
    <property type="protein sequence ID" value="CAD5232670.1"/>
    <property type="molecule type" value="Genomic_DNA"/>
</dbReference>
<dbReference type="WBParaSite" id="BXY_0204000.1">
    <property type="protein sequence ID" value="BXY_0204000.1"/>
    <property type="gene ID" value="BXY_0204000"/>
</dbReference>
<evidence type="ECO:0000313" key="5">
    <source>
        <dbReference type="WBParaSite" id="BXY_0204000.1"/>
    </source>
</evidence>
<evidence type="ECO:0000313" key="4">
    <source>
        <dbReference type="Proteomes" id="UP000659654"/>
    </source>
</evidence>
<dbReference type="Proteomes" id="UP000095284">
    <property type="component" value="Unplaced"/>
</dbReference>
<evidence type="ECO:0000313" key="3">
    <source>
        <dbReference type="Proteomes" id="UP000095284"/>
    </source>
</evidence>
<dbReference type="SUPFAM" id="SSF81321">
    <property type="entry name" value="Family A G protein-coupled receptor-like"/>
    <property type="match status" value="1"/>
</dbReference>
<keyword evidence="4" id="KW-1185">Reference proteome</keyword>
<feature type="transmembrane region" description="Helical" evidence="1">
    <location>
        <begin position="206"/>
        <end position="222"/>
    </location>
</feature>
<accession>A0A1I7RMV4</accession>
<feature type="transmembrane region" description="Helical" evidence="1">
    <location>
        <begin position="276"/>
        <end position="295"/>
    </location>
</feature>
<name>A0A1I7RMV4_BURXY</name>
<dbReference type="PANTHER" id="PTHR23021">
    <property type="entry name" value="SERPENTINE RECEPTOR, CLASS T"/>
    <property type="match status" value="1"/>
</dbReference>
<reference evidence="2" key="2">
    <citation type="submission" date="2020-09" db="EMBL/GenBank/DDBJ databases">
        <authorList>
            <person name="Kikuchi T."/>
        </authorList>
    </citation>
    <scope>NUCLEOTIDE SEQUENCE</scope>
    <source>
        <strain evidence="2">Ka4C1</strain>
    </source>
</reference>
<feature type="transmembrane region" description="Helical" evidence="1">
    <location>
        <begin position="118"/>
        <end position="139"/>
    </location>
</feature>
<dbReference type="EMBL" id="CAJFCV020000005">
    <property type="protein sequence ID" value="CAG9125431.1"/>
    <property type="molecule type" value="Genomic_DNA"/>
</dbReference>
<feature type="transmembrane region" description="Helical" evidence="1">
    <location>
        <begin position="243"/>
        <end position="264"/>
    </location>
</feature>
<organism evidence="3 5">
    <name type="scientific">Bursaphelenchus xylophilus</name>
    <name type="common">Pinewood nematode worm</name>
    <name type="synonym">Aphelenchoides xylophilus</name>
    <dbReference type="NCBI Taxonomy" id="6326"/>
    <lineage>
        <taxon>Eukaryota</taxon>
        <taxon>Metazoa</taxon>
        <taxon>Ecdysozoa</taxon>
        <taxon>Nematoda</taxon>
        <taxon>Chromadorea</taxon>
        <taxon>Rhabditida</taxon>
        <taxon>Tylenchina</taxon>
        <taxon>Tylenchomorpha</taxon>
        <taxon>Aphelenchoidea</taxon>
        <taxon>Aphelenchoididae</taxon>
        <taxon>Bursaphelenchus</taxon>
    </lineage>
</organism>
<keyword evidence="1" id="KW-0812">Transmembrane</keyword>
<proteinExistence type="predicted"/>
<feature type="transmembrane region" description="Helical" evidence="1">
    <location>
        <begin position="151"/>
        <end position="174"/>
    </location>
</feature>
<feature type="transmembrane region" description="Helical" evidence="1">
    <location>
        <begin position="34"/>
        <end position="55"/>
    </location>
</feature>
<keyword evidence="1" id="KW-1133">Transmembrane helix</keyword>
<feature type="transmembrane region" description="Helical" evidence="1">
    <location>
        <begin position="75"/>
        <end position="98"/>
    </location>
</feature>
<sequence>MDLMIRRHEFFEAHWNCSQYNASAIPESERRHPFYGLFLFGVSVVYMVLYVPCLYAMTRKELYANPCYKIMVQMACYDCITIPITGLLSGFLSFYGVMYCDARLMNNIVGTVLLVDLLRVWMAYSWAAVILALNRIASLTDKKHWFRKNPVYFWLSIPLLVGLVSSVFGTPVAYSPILGSWTFNPFIESVVDVDNFYSMPIHNADNLSFSIILPTIYIVFFLKNRALLKSKSHSVASKKDFSLFIQCCIISACITVAATGYTFIQFLPLPLWIAKVSHILWLLVQGSPPIVYLLINRSIQRILLKKILFHVKSTLASNSGGGNSFGNVIGTAPSNAYS</sequence>
<dbReference type="Proteomes" id="UP000582659">
    <property type="component" value="Unassembled WGS sequence"/>
</dbReference>
<dbReference type="PANTHER" id="PTHR23021:SF11">
    <property type="entry name" value="SERPENTINE RECEPTOR, CLASS T"/>
    <property type="match status" value="1"/>
</dbReference>
<protein>
    <submittedName>
        <fullName evidence="2">(pine wood nematode) hypothetical protein</fullName>
    </submittedName>
</protein>
<evidence type="ECO:0000256" key="1">
    <source>
        <dbReference type="SAM" id="Phobius"/>
    </source>
</evidence>
<gene>
    <name evidence="2" type="ORF">BXYJ_LOCUS12761</name>
</gene>
<dbReference type="OrthoDB" id="5841738at2759"/>
<reference evidence="5" key="1">
    <citation type="submission" date="2016-11" db="UniProtKB">
        <authorList>
            <consortium name="WormBaseParasite"/>
        </authorList>
    </citation>
    <scope>IDENTIFICATION</scope>
</reference>
<dbReference type="Pfam" id="PF10321">
    <property type="entry name" value="7TM_GPCR_Srt"/>
    <property type="match status" value="1"/>
</dbReference>